<evidence type="ECO:0000313" key="2">
    <source>
        <dbReference type="Proteomes" id="UP000076722"/>
    </source>
</evidence>
<keyword evidence="2" id="KW-1185">Reference proteome</keyword>
<accession>A0A164N3Q5</accession>
<name>A0A164N3Q5_9AGAM</name>
<evidence type="ECO:0000313" key="1">
    <source>
        <dbReference type="EMBL" id="KZS87320.1"/>
    </source>
</evidence>
<sequence length="198" mass="22138">MNYRLPATFVPHFDFNGLLKEGFKTASPALDGVVPSPPIVFRHIDGRVGVPLFYMDGPDMGASLLRAPETSLDIGGDRFIFGWPGHIERYPLIPISSTTLAQSSEGHSPGPEHVLSISMRSLFMAIWREARYAYNNGELLLTYTVGDHSFETRSFHATDALGPVSCSRVTWHRLHLHSLVQVGPHLWQALFLLRNPFE</sequence>
<proteinExistence type="predicted"/>
<dbReference type="Proteomes" id="UP000076722">
    <property type="component" value="Unassembled WGS sequence"/>
</dbReference>
<dbReference type="EMBL" id="KV419452">
    <property type="protein sequence ID" value="KZS87320.1"/>
    <property type="molecule type" value="Genomic_DNA"/>
</dbReference>
<protein>
    <submittedName>
        <fullName evidence="1">Uncharacterized protein</fullName>
    </submittedName>
</protein>
<reference evidence="1 2" key="1">
    <citation type="journal article" date="2016" name="Mol. Biol. Evol.">
        <title>Comparative Genomics of Early-Diverging Mushroom-Forming Fungi Provides Insights into the Origins of Lignocellulose Decay Capabilities.</title>
        <authorList>
            <person name="Nagy L.G."/>
            <person name="Riley R."/>
            <person name="Tritt A."/>
            <person name="Adam C."/>
            <person name="Daum C."/>
            <person name="Floudas D."/>
            <person name="Sun H."/>
            <person name="Yadav J.S."/>
            <person name="Pangilinan J."/>
            <person name="Larsson K.H."/>
            <person name="Matsuura K."/>
            <person name="Barry K."/>
            <person name="Labutti K."/>
            <person name="Kuo R."/>
            <person name="Ohm R.A."/>
            <person name="Bhattacharya S.S."/>
            <person name="Shirouzu T."/>
            <person name="Yoshinaga Y."/>
            <person name="Martin F.M."/>
            <person name="Grigoriev I.V."/>
            <person name="Hibbett D.S."/>
        </authorList>
    </citation>
    <scope>NUCLEOTIDE SEQUENCE [LARGE SCALE GENOMIC DNA]</scope>
    <source>
        <strain evidence="1 2">HHB9708</strain>
    </source>
</reference>
<gene>
    <name evidence="1" type="ORF">SISNIDRAFT_471075</name>
</gene>
<dbReference type="AlphaFoldDB" id="A0A164N3Q5"/>
<organism evidence="1 2">
    <name type="scientific">Sistotremastrum niveocremeum HHB9708</name>
    <dbReference type="NCBI Taxonomy" id="1314777"/>
    <lineage>
        <taxon>Eukaryota</taxon>
        <taxon>Fungi</taxon>
        <taxon>Dikarya</taxon>
        <taxon>Basidiomycota</taxon>
        <taxon>Agaricomycotina</taxon>
        <taxon>Agaricomycetes</taxon>
        <taxon>Sistotremastrales</taxon>
        <taxon>Sistotremastraceae</taxon>
        <taxon>Sertulicium</taxon>
        <taxon>Sertulicium niveocremeum</taxon>
    </lineage>
</organism>